<comment type="caution">
    <text evidence="8">The sequence shown here is derived from an EMBL/GenBank/DDBJ whole genome shotgun (WGS) entry which is preliminary data.</text>
</comment>
<reference evidence="8" key="1">
    <citation type="submission" date="2021-04" db="EMBL/GenBank/DDBJ databases">
        <title>Devosia litorisediminis sp. nov., isolated from a sand dune.</title>
        <authorList>
            <person name="Park S."/>
            <person name="Yoon J.-H."/>
        </authorList>
    </citation>
    <scope>NUCLEOTIDE SEQUENCE</scope>
    <source>
        <strain evidence="8">BSSL-BM10</strain>
    </source>
</reference>
<keyword evidence="9" id="KW-1185">Reference proteome</keyword>
<evidence type="ECO:0000256" key="1">
    <source>
        <dbReference type="ARBA" id="ARBA00004651"/>
    </source>
</evidence>
<sequence length="408" mass="42602">MPEKPSSAGYRSLLRLKMPRRLALACVPADFSDWLDYAAVVALLVYGWGQGPVMLAVFALALSLPYVIVGPLLAVLVDRAPLRGVLFATNLGRALATFAFAFTGDTWVLLGLVFVRGCIDSAFTPARQATIQATTPTELLGHAQGLHQAINQTSKIAGPAIGGALLAFWPAQSVFLFNGALSLFAAIIILGVSVPERVATSSTTQTFAMRSMAGFAEFRRSRRLRIALIFSASAYFSFFLYDALIALLAEGFGFDATAFGLSISASGLGGLLGALLAGRIAGNHPMRSMSLAAVTSGLATGIIAITAMLGLAIQLPAFLLALGFMGGATAFMLVPYRTIVQAEAPPDRIARVFASGEAVIVTTMLSAPLIGSAIATRWGTPSAFFTGGVLLILLGGATLIANRRPAQS</sequence>
<dbReference type="Pfam" id="PF07690">
    <property type="entry name" value="MFS_1"/>
    <property type="match status" value="1"/>
</dbReference>
<evidence type="ECO:0000313" key="9">
    <source>
        <dbReference type="Proteomes" id="UP000678281"/>
    </source>
</evidence>
<dbReference type="PANTHER" id="PTHR23513">
    <property type="entry name" value="INTEGRAL MEMBRANE EFFLUX PROTEIN-RELATED"/>
    <property type="match status" value="1"/>
</dbReference>
<evidence type="ECO:0000259" key="7">
    <source>
        <dbReference type="PROSITE" id="PS50850"/>
    </source>
</evidence>
<dbReference type="Proteomes" id="UP000678281">
    <property type="component" value="Unassembled WGS sequence"/>
</dbReference>
<proteinExistence type="predicted"/>
<keyword evidence="5 6" id="KW-0472">Membrane</keyword>
<gene>
    <name evidence="8" type="ORF">KD146_08010</name>
</gene>
<dbReference type="PANTHER" id="PTHR23513:SF6">
    <property type="entry name" value="MAJOR FACILITATOR SUPERFAMILY ASSOCIATED DOMAIN-CONTAINING PROTEIN"/>
    <property type="match status" value="1"/>
</dbReference>
<comment type="subcellular location">
    <subcellularLocation>
        <location evidence="1">Cell membrane</location>
        <topology evidence="1">Multi-pass membrane protein</topology>
    </subcellularLocation>
</comment>
<evidence type="ECO:0000256" key="5">
    <source>
        <dbReference type="ARBA" id="ARBA00023136"/>
    </source>
</evidence>
<dbReference type="EMBL" id="JAGXTP010000001">
    <property type="protein sequence ID" value="MBS3848638.1"/>
    <property type="molecule type" value="Genomic_DNA"/>
</dbReference>
<evidence type="ECO:0000256" key="6">
    <source>
        <dbReference type="SAM" id="Phobius"/>
    </source>
</evidence>
<evidence type="ECO:0000256" key="2">
    <source>
        <dbReference type="ARBA" id="ARBA00022475"/>
    </source>
</evidence>
<feature type="domain" description="Major facilitator superfamily (MFS) profile" evidence="7">
    <location>
        <begin position="1"/>
        <end position="406"/>
    </location>
</feature>
<evidence type="ECO:0000256" key="4">
    <source>
        <dbReference type="ARBA" id="ARBA00022989"/>
    </source>
</evidence>
<feature type="transmembrane region" description="Helical" evidence="6">
    <location>
        <begin position="226"/>
        <end position="247"/>
    </location>
</feature>
<dbReference type="InterPro" id="IPR011701">
    <property type="entry name" value="MFS"/>
</dbReference>
<dbReference type="GO" id="GO:0022857">
    <property type="term" value="F:transmembrane transporter activity"/>
    <property type="evidence" value="ECO:0007669"/>
    <property type="project" value="InterPro"/>
</dbReference>
<keyword evidence="4 6" id="KW-1133">Transmembrane helix</keyword>
<keyword evidence="3 6" id="KW-0812">Transmembrane</keyword>
<feature type="transmembrane region" description="Helical" evidence="6">
    <location>
        <begin position="319"/>
        <end position="340"/>
    </location>
</feature>
<name>A0A942E5J2_9HYPH</name>
<feature type="transmembrane region" description="Helical" evidence="6">
    <location>
        <begin position="352"/>
        <end position="376"/>
    </location>
</feature>
<dbReference type="InterPro" id="IPR020846">
    <property type="entry name" value="MFS_dom"/>
</dbReference>
<feature type="transmembrane region" description="Helical" evidence="6">
    <location>
        <begin position="175"/>
        <end position="194"/>
    </location>
</feature>
<dbReference type="GO" id="GO:0005886">
    <property type="term" value="C:plasma membrane"/>
    <property type="evidence" value="ECO:0007669"/>
    <property type="project" value="UniProtKB-SubCell"/>
</dbReference>
<evidence type="ECO:0000313" key="8">
    <source>
        <dbReference type="EMBL" id="MBS3848638.1"/>
    </source>
</evidence>
<feature type="transmembrane region" description="Helical" evidence="6">
    <location>
        <begin position="290"/>
        <end position="313"/>
    </location>
</feature>
<organism evidence="8 9">
    <name type="scientific">Devosia litorisediminis</name>
    <dbReference type="NCBI Taxonomy" id="2829817"/>
    <lineage>
        <taxon>Bacteria</taxon>
        <taxon>Pseudomonadati</taxon>
        <taxon>Pseudomonadota</taxon>
        <taxon>Alphaproteobacteria</taxon>
        <taxon>Hyphomicrobiales</taxon>
        <taxon>Devosiaceae</taxon>
        <taxon>Devosia</taxon>
    </lineage>
</organism>
<protein>
    <submittedName>
        <fullName evidence="8">MFS transporter</fullName>
    </submittedName>
</protein>
<dbReference type="SUPFAM" id="SSF103473">
    <property type="entry name" value="MFS general substrate transporter"/>
    <property type="match status" value="1"/>
</dbReference>
<feature type="transmembrane region" description="Helical" evidence="6">
    <location>
        <begin position="259"/>
        <end position="278"/>
    </location>
</feature>
<feature type="transmembrane region" description="Helical" evidence="6">
    <location>
        <begin position="54"/>
        <end position="77"/>
    </location>
</feature>
<feature type="transmembrane region" description="Helical" evidence="6">
    <location>
        <begin position="382"/>
        <end position="401"/>
    </location>
</feature>
<keyword evidence="2" id="KW-1003">Cell membrane</keyword>
<dbReference type="Gene3D" id="1.20.1250.20">
    <property type="entry name" value="MFS general substrate transporter like domains"/>
    <property type="match status" value="1"/>
</dbReference>
<dbReference type="InterPro" id="IPR036259">
    <property type="entry name" value="MFS_trans_sf"/>
</dbReference>
<evidence type="ECO:0000256" key="3">
    <source>
        <dbReference type="ARBA" id="ARBA00022692"/>
    </source>
</evidence>
<dbReference type="CDD" id="cd06173">
    <property type="entry name" value="MFS_MefA_like"/>
    <property type="match status" value="1"/>
</dbReference>
<dbReference type="RefSeq" id="WP_212658171.1">
    <property type="nucleotide sequence ID" value="NZ_JAGXTP010000001.1"/>
</dbReference>
<dbReference type="AlphaFoldDB" id="A0A942E5J2"/>
<dbReference type="PROSITE" id="PS50850">
    <property type="entry name" value="MFS"/>
    <property type="match status" value="1"/>
</dbReference>
<accession>A0A942E5J2</accession>